<feature type="compositionally biased region" description="Low complexity" evidence="3">
    <location>
        <begin position="29"/>
        <end position="41"/>
    </location>
</feature>
<dbReference type="CDD" id="cd07920">
    <property type="entry name" value="Pumilio"/>
    <property type="match status" value="1"/>
</dbReference>
<feature type="compositionally biased region" description="Low complexity" evidence="3">
    <location>
        <begin position="98"/>
        <end position="107"/>
    </location>
</feature>
<dbReference type="AlphaFoldDB" id="U6MVB8"/>
<evidence type="ECO:0000256" key="2">
    <source>
        <dbReference type="PROSITE-ProRule" id="PRU00317"/>
    </source>
</evidence>
<dbReference type="VEuPathDB" id="ToxoDB:ENH_00048260"/>
<dbReference type="GeneID" id="25474977"/>
<dbReference type="OrthoDB" id="668540at2759"/>
<accession>U6MVB8</accession>
<evidence type="ECO:0000313" key="5">
    <source>
        <dbReference type="EMBL" id="CDJ68152.1"/>
    </source>
</evidence>
<feature type="compositionally biased region" description="Polar residues" evidence="3">
    <location>
        <begin position="948"/>
        <end position="959"/>
    </location>
</feature>
<feature type="region of interest" description="Disordered" evidence="3">
    <location>
        <begin position="98"/>
        <end position="135"/>
    </location>
</feature>
<evidence type="ECO:0000256" key="3">
    <source>
        <dbReference type="SAM" id="MobiDB-lite"/>
    </source>
</evidence>
<dbReference type="PROSITE" id="PS50303">
    <property type="entry name" value="PUM_HD"/>
    <property type="match status" value="1"/>
</dbReference>
<feature type="region of interest" description="Disordered" evidence="3">
    <location>
        <begin position="938"/>
        <end position="1025"/>
    </location>
</feature>
<dbReference type="InterPro" id="IPR016024">
    <property type="entry name" value="ARM-type_fold"/>
</dbReference>
<feature type="repeat" description="Pumilio" evidence="2">
    <location>
        <begin position="669"/>
        <end position="704"/>
    </location>
</feature>
<dbReference type="InterPro" id="IPR033133">
    <property type="entry name" value="PUM-HD"/>
</dbReference>
<feature type="repeat" description="Pumilio" evidence="2">
    <location>
        <begin position="705"/>
        <end position="740"/>
    </location>
</feature>
<keyword evidence="1" id="KW-0677">Repeat</keyword>
<feature type="region of interest" description="Disordered" evidence="3">
    <location>
        <begin position="564"/>
        <end position="595"/>
    </location>
</feature>
<reference evidence="5" key="1">
    <citation type="submission" date="2013-10" db="EMBL/GenBank/DDBJ databases">
        <title>Genomic analysis of the causative agents of coccidiosis in chickens.</title>
        <authorList>
            <person name="Reid A.J."/>
            <person name="Blake D."/>
            <person name="Billington K."/>
            <person name="Browne H."/>
            <person name="Dunn M."/>
            <person name="Hung S."/>
            <person name="Kawahara F."/>
            <person name="Miranda-Saavedra D."/>
            <person name="Mourier T."/>
            <person name="Nagra H."/>
            <person name="Otto T.D."/>
            <person name="Rawlings N."/>
            <person name="Sanchez A."/>
            <person name="Sanders M."/>
            <person name="Subramaniam C."/>
            <person name="Tay Y."/>
            <person name="Dear P."/>
            <person name="Doerig C."/>
            <person name="Gruber A."/>
            <person name="Parkinson J."/>
            <person name="Shirley M."/>
            <person name="Wan K.L."/>
            <person name="Berriman M."/>
            <person name="Tomley F."/>
            <person name="Pain A."/>
        </authorList>
    </citation>
    <scope>NUCLEOTIDE SEQUENCE [LARGE SCALE GENOMIC DNA]</scope>
    <source>
        <strain evidence="5">Houghton</strain>
    </source>
</reference>
<feature type="repeat" description="Pumilio" evidence="2">
    <location>
        <begin position="633"/>
        <end position="668"/>
    </location>
</feature>
<dbReference type="SMART" id="SM00025">
    <property type="entry name" value="Pumilio"/>
    <property type="match status" value="8"/>
</dbReference>
<evidence type="ECO:0000256" key="1">
    <source>
        <dbReference type="ARBA" id="ARBA00022737"/>
    </source>
</evidence>
<feature type="compositionally biased region" description="Low complexity" evidence="3">
    <location>
        <begin position="290"/>
        <end position="302"/>
    </location>
</feature>
<dbReference type="PANTHER" id="PTHR12537">
    <property type="entry name" value="RNA BINDING PROTEIN PUMILIO-RELATED"/>
    <property type="match status" value="1"/>
</dbReference>
<dbReference type="InterPro" id="IPR033712">
    <property type="entry name" value="Pumilio_RNA-bd"/>
</dbReference>
<dbReference type="RefSeq" id="XP_013436619.1">
    <property type="nucleotide sequence ID" value="XM_013581165.1"/>
</dbReference>
<evidence type="ECO:0000313" key="6">
    <source>
        <dbReference type="Proteomes" id="UP000030754"/>
    </source>
</evidence>
<dbReference type="GO" id="GO:0003729">
    <property type="term" value="F:mRNA binding"/>
    <property type="evidence" value="ECO:0007669"/>
    <property type="project" value="TreeGrafter"/>
</dbReference>
<feature type="region of interest" description="Disordered" evidence="3">
    <location>
        <begin position="270"/>
        <end position="313"/>
    </location>
</feature>
<protein>
    <submittedName>
        <fullName evidence="5">Pumilio-family RNA binding repeat domain-containing protein, putative</fullName>
    </submittedName>
</protein>
<dbReference type="Pfam" id="PF00806">
    <property type="entry name" value="PUF"/>
    <property type="match status" value="7"/>
</dbReference>
<keyword evidence="6" id="KW-1185">Reference proteome</keyword>
<dbReference type="Gene3D" id="1.25.10.10">
    <property type="entry name" value="Leucine-rich Repeat Variant"/>
    <property type="match status" value="1"/>
</dbReference>
<dbReference type="EMBL" id="HG725450">
    <property type="protein sequence ID" value="CDJ68152.1"/>
    <property type="molecule type" value="Genomic_DNA"/>
</dbReference>
<proteinExistence type="predicted"/>
<feature type="repeat" description="Pumilio" evidence="2">
    <location>
        <begin position="777"/>
        <end position="812"/>
    </location>
</feature>
<dbReference type="GO" id="GO:0010608">
    <property type="term" value="P:post-transcriptional regulation of gene expression"/>
    <property type="evidence" value="ECO:0007669"/>
    <property type="project" value="TreeGrafter"/>
</dbReference>
<evidence type="ECO:0000259" key="4">
    <source>
        <dbReference type="PROSITE" id="PS50303"/>
    </source>
</evidence>
<feature type="repeat" description="Pumilio" evidence="2">
    <location>
        <begin position="741"/>
        <end position="776"/>
    </location>
</feature>
<feature type="repeat" description="Pumilio" evidence="2">
    <location>
        <begin position="851"/>
        <end position="892"/>
    </location>
</feature>
<dbReference type="InterPro" id="IPR001313">
    <property type="entry name" value="Pumilio_RNA-bd_rpt"/>
</dbReference>
<dbReference type="PANTHER" id="PTHR12537:SF12">
    <property type="entry name" value="MATERNAL PROTEIN PUMILIO"/>
    <property type="match status" value="1"/>
</dbReference>
<dbReference type="SUPFAM" id="SSF48371">
    <property type="entry name" value="ARM repeat"/>
    <property type="match status" value="1"/>
</dbReference>
<feature type="domain" description="PUM-HD" evidence="4">
    <location>
        <begin position="567"/>
        <end position="918"/>
    </location>
</feature>
<dbReference type="InterPro" id="IPR011989">
    <property type="entry name" value="ARM-like"/>
</dbReference>
<sequence>MEDGRHHGVASRRGPGAEVEGGGCGIWWSASPQMLSSSASLEGAPTQTPGGGSLSPTAAAVPCSPHWGSGSKQMDLSSDQRLSLLSTASDSTAVSILTGARPSSPEGLSGGPPRGSPSSLSQEMPLGEEQGRLESSGACMRSFHRASYQESLSHSFSELQQQVVVLASDQNHRHPPQVQQNHPPLQEQQQVQSCVSAAANCGLIKQQLPHLVACETEDSGKRDSSQDKLVQVARLCFEDGTYSGRAHQQLNPQLQPQQHQMQHQGLRNCLSIPSSQPKRREDELPIAPTSPDSAQQQQQPGSSCGGDGNSEGLLRFSSDSVVDALLSLLQQRPTEQQLDLQHQQQQRQQLLQQQQLTLASRCWDSPTTGHAVVEQSLSPADAQRRGNTLHHLSAEGGADTSESPLLLLKQQQLEDPRQQQQLHPGQYDTTDMRGLHLAEQRAVPLLRQMLGDESDSSALPGRTETVQQGAFQPQAVFQLLQQFGNCGTMAQVALALQQQQQETNIKRMAESLGLLDFSDKNCSSGTAGAAGSDISAASLVNQEEKQQQPLVLDREQQLIMMRTSPRRASETAGECRGSGGGRQRRRRDRRKEGRYSVPPALGLEFSTNALGSRIIVQLLDNTTDDARRLMLTQLLPHVRNLAADMAGNFIIQKLLDICPPEEKKMLHGQLVKDVLRLSLRTYGCRVIQKALDVLDDEDRVAVANELHGNVLTCIGDQNGNHVIQKCIERLPKGGAQFVLDAIAGQEAALASHCYGCRIIQRLAEACDIKQISPMLDAVMASLRSLAEDQFGNYVIQHLLEYGREQDKQEIVALLKANLSKLATQKYACNVVERALSLNTLGRAQSELIGVALQPDPQNGAPVTALMLDRYGNYVVQRMVEVAEGQQREQLFRRLLEQLPLLRSCTYGKHIVAALDRLDISGGCSGEVPVSTPAGNAAAAALPVRRRGSTLQPQHQQTAVASPGRRRTVPQEQRSQRQGRKQQQSSPRMGARPKATKNEGGPQETFDGLLDRSLPKGWRGSRKAAGVQRNLSATAPAGAMQQKQQQQLFMLLDGRQDGIPQAAEGSPAAYNLGTKGSTAMATAAARLLLTDTPQQATAKQNLAGVEGLGLTSELPGSPTPVGFKDQGPSGDVVTEPIVLGGVQSSGSSASTSNNSLSDLLGIWRGHQQPSLCNSADGRNPAVPFEGPVGEQTDGLAGRQDEWEWGKTPLFFHQPSPPTW</sequence>
<dbReference type="Proteomes" id="UP000030754">
    <property type="component" value="Unassembled WGS sequence"/>
</dbReference>
<organism evidence="5 6">
    <name type="scientific">Eimeria necatrix</name>
    <dbReference type="NCBI Taxonomy" id="51315"/>
    <lineage>
        <taxon>Eukaryota</taxon>
        <taxon>Sar</taxon>
        <taxon>Alveolata</taxon>
        <taxon>Apicomplexa</taxon>
        <taxon>Conoidasida</taxon>
        <taxon>Coccidia</taxon>
        <taxon>Eucoccidiorida</taxon>
        <taxon>Eimeriorina</taxon>
        <taxon>Eimeriidae</taxon>
        <taxon>Eimeria</taxon>
    </lineage>
</organism>
<reference evidence="5" key="2">
    <citation type="submission" date="2013-10" db="EMBL/GenBank/DDBJ databases">
        <authorList>
            <person name="Aslett M."/>
        </authorList>
    </citation>
    <scope>NUCLEOTIDE SEQUENCE [LARGE SCALE GENOMIC DNA]</scope>
    <source>
        <strain evidence="5">Houghton</strain>
    </source>
</reference>
<feature type="region of interest" description="Disordered" evidence="3">
    <location>
        <begin position="1172"/>
        <end position="1193"/>
    </location>
</feature>
<feature type="region of interest" description="Disordered" evidence="3">
    <location>
        <begin position="1"/>
        <end position="75"/>
    </location>
</feature>
<dbReference type="GO" id="GO:0005737">
    <property type="term" value="C:cytoplasm"/>
    <property type="evidence" value="ECO:0007669"/>
    <property type="project" value="TreeGrafter"/>
</dbReference>
<name>U6MVB8_9EIME</name>
<dbReference type="PROSITE" id="PS50302">
    <property type="entry name" value="PUM"/>
    <property type="match status" value="6"/>
</dbReference>
<gene>
    <name evidence="5" type="ORF">ENH_00048260</name>
</gene>